<dbReference type="AlphaFoldDB" id="A0AAN1C5S5"/>
<keyword evidence="1" id="KW-0614">Plasmid</keyword>
<accession>A0AAN1C5S5</accession>
<name>A0AAN1C5S5_PROMI</name>
<evidence type="ECO:0000313" key="1">
    <source>
        <dbReference type="EMBL" id="ARX36682.1"/>
    </source>
</evidence>
<reference evidence="1 2" key="1">
    <citation type="submission" date="2017-05" db="EMBL/GenBank/DDBJ databases">
        <title>Whole genome sequencing of Proteus mirabilis AR_0155.</title>
        <authorList>
            <person name="Conlan S."/>
            <person name="Thomas P.J."/>
            <person name="Mullikin J."/>
            <person name="Frank K.M."/>
            <person name="Segre J.A."/>
        </authorList>
    </citation>
    <scope>NUCLEOTIDE SEQUENCE [LARGE SCALE GENOMIC DNA]</scope>
    <source>
        <strain evidence="1 2">AR_0155</strain>
        <plasmid evidence="1 2">tig00000123</plasmid>
    </source>
</reference>
<sequence>MDHKLQLKELLLMHNLTQREAAALISSQSLRPCSVRAIKSWLTDVSNPSSRSCPDWVVPLLKIALETRDSTPESP</sequence>
<evidence type="ECO:0000313" key="2">
    <source>
        <dbReference type="Proteomes" id="UP000195540"/>
    </source>
</evidence>
<dbReference type="Proteomes" id="UP000195540">
    <property type="component" value="Plasmid tig00000123"/>
</dbReference>
<proteinExistence type="predicted"/>
<gene>
    <name evidence="1" type="ORF">AM402_21410</name>
</gene>
<protein>
    <submittedName>
        <fullName evidence="1">Uncharacterized protein</fullName>
    </submittedName>
</protein>
<organism evidence="1 2">
    <name type="scientific">Proteus mirabilis</name>
    <dbReference type="NCBI Taxonomy" id="584"/>
    <lineage>
        <taxon>Bacteria</taxon>
        <taxon>Pseudomonadati</taxon>
        <taxon>Pseudomonadota</taxon>
        <taxon>Gammaproteobacteria</taxon>
        <taxon>Enterobacterales</taxon>
        <taxon>Morganellaceae</taxon>
        <taxon>Proteus</taxon>
    </lineage>
</organism>
<geneLocation type="plasmid" evidence="1 2">
    <name>tig00000123</name>
</geneLocation>
<dbReference type="EMBL" id="CP021695">
    <property type="protein sequence ID" value="ARX36682.1"/>
    <property type="molecule type" value="Genomic_DNA"/>
</dbReference>